<dbReference type="EMBL" id="JARYGZ010000002">
    <property type="protein sequence ID" value="MDH7640182.1"/>
    <property type="molecule type" value="Genomic_DNA"/>
</dbReference>
<feature type="region of interest" description="Disordered" evidence="1">
    <location>
        <begin position="153"/>
        <end position="176"/>
    </location>
</feature>
<reference evidence="2" key="1">
    <citation type="submission" date="2023-04" db="EMBL/GenBank/DDBJ databases">
        <title>Sphingomonas sp. MAHUQ-71 isolated from rice field.</title>
        <authorList>
            <person name="Huq M.A."/>
        </authorList>
    </citation>
    <scope>NUCLEOTIDE SEQUENCE</scope>
    <source>
        <strain evidence="2">MAHUQ-71</strain>
    </source>
</reference>
<sequence length="176" mass="17828">MRLSSLADYAVVMMAAAARHCPHARLSATILAAETGVPLPTAQKLAGKLAAAGLLETQRGAAGGFVLAKSCETITLADIVEAVEGPIALTACVEEAKHDCALESACKVRPHWGVVNEAVRGAFAGVSLSSLAASPPVRPEPVEGRAAVEALGARASTSSARMGDKASPELNSMSVA</sequence>
<comment type="caution">
    <text evidence="2">The sequence shown here is derived from an EMBL/GenBank/DDBJ whole genome shotgun (WGS) entry which is preliminary data.</text>
</comment>
<evidence type="ECO:0000313" key="2">
    <source>
        <dbReference type="EMBL" id="MDH7640182.1"/>
    </source>
</evidence>
<evidence type="ECO:0000256" key="1">
    <source>
        <dbReference type="SAM" id="MobiDB-lite"/>
    </source>
</evidence>
<dbReference type="InterPro" id="IPR014290">
    <property type="entry name" value="SUF_FeS_clus_asmbl_reg"/>
</dbReference>
<dbReference type="InterPro" id="IPR030489">
    <property type="entry name" value="TR_Rrf2-type_CS"/>
</dbReference>
<dbReference type="Pfam" id="PF02082">
    <property type="entry name" value="Rrf2"/>
    <property type="match status" value="1"/>
</dbReference>
<protein>
    <submittedName>
        <fullName evidence="2">SUF system Fe-S cluster assembly regulator</fullName>
    </submittedName>
</protein>
<dbReference type="InterPro" id="IPR036390">
    <property type="entry name" value="WH_DNA-bd_sf"/>
</dbReference>
<dbReference type="PANTHER" id="PTHR33221">
    <property type="entry name" value="WINGED HELIX-TURN-HELIX TRANSCRIPTIONAL REGULATOR, RRF2 FAMILY"/>
    <property type="match status" value="1"/>
</dbReference>
<organism evidence="2 3">
    <name type="scientific">Sphingomonas oryzagri</name>
    <dbReference type="NCBI Taxonomy" id="3042314"/>
    <lineage>
        <taxon>Bacteria</taxon>
        <taxon>Pseudomonadati</taxon>
        <taxon>Pseudomonadota</taxon>
        <taxon>Alphaproteobacteria</taxon>
        <taxon>Sphingomonadales</taxon>
        <taxon>Sphingomonadaceae</taxon>
        <taxon>Sphingomonas</taxon>
    </lineage>
</organism>
<evidence type="ECO:0000313" key="3">
    <source>
        <dbReference type="Proteomes" id="UP001160625"/>
    </source>
</evidence>
<gene>
    <name evidence="2" type="ORF">QGN17_15700</name>
</gene>
<dbReference type="RefSeq" id="WP_281045542.1">
    <property type="nucleotide sequence ID" value="NZ_JARYGZ010000002.1"/>
</dbReference>
<dbReference type="Proteomes" id="UP001160625">
    <property type="component" value="Unassembled WGS sequence"/>
</dbReference>
<keyword evidence="3" id="KW-1185">Reference proteome</keyword>
<accession>A0ABT6N504</accession>
<dbReference type="NCBIfam" id="TIGR02944">
    <property type="entry name" value="suf_reg_Xantho"/>
    <property type="match status" value="1"/>
</dbReference>
<dbReference type="NCBIfam" id="TIGR00738">
    <property type="entry name" value="rrf2_super"/>
    <property type="match status" value="1"/>
</dbReference>
<dbReference type="PROSITE" id="PS51197">
    <property type="entry name" value="HTH_RRF2_2"/>
    <property type="match status" value="1"/>
</dbReference>
<name>A0ABT6N504_9SPHN</name>
<dbReference type="InterPro" id="IPR036388">
    <property type="entry name" value="WH-like_DNA-bd_sf"/>
</dbReference>
<proteinExistence type="predicted"/>
<dbReference type="PANTHER" id="PTHR33221:SF2">
    <property type="entry name" value="TRANSCRIPTIONAL REGULATOR"/>
    <property type="match status" value="1"/>
</dbReference>
<dbReference type="Gene3D" id="1.10.10.10">
    <property type="entry name" value="Winged helix-like DNA-binding domain superfamily/Winged helix DNA-binding domain"/>
    <property type="match status" value="1"/>
</dbReference>
<dbReference type="SUPFAM" id="SSF46785">
    <property type="entry name" value="Winged helix' DNA-binding domain"/>
    <property type="match status" value="1"/>
</dbReference>
<dbReference type="InterPro" id="IPR000944">
    <property type="entry name" value="Tscrpt_reg_Rrf2"/>
</dbReference>
<dbReference type="PROSITE" id="PS01332">
    <property type="entry name" value="HTH_RRF2_1"/>
    <property type="match status" value="1"/>
</dbReference>